<protein>
    <recommendedName>
        <fullName evidence="10">ATP synthase epsilon chain</fullName>
    </recommendedName>
    <alternativeName>
        <fullName evidence="10">ATP synthase F1 sector epsilon subunit</fullName>
    </alternativeName>
    <alternativeName>
        <fullName evidence="10">F-ATPase epsilon subunit</fullName>
    </alternativeName>
</protein>
<feature type="domain" description="ATP synthase F1 complex delta/epsilon subunit N-terminal" evidence="13">
    <location>
        <begin position="5"/>
        <end position="83"/>
    </location>
</feature>
<dbReference type="AlphaFoldDB" id="A0A366FDW7"/>
<dbReference type="GO" id="GO:0012505">
    <property type="term" value="C:endomembrane system"/>
    <property type="evidence" value="ECO:0007669"/>
    <property type="project" value="UniProtKB-SubCell"/>
</dbReference>
<dbReference type="GO" id="GO:0045259">
    <property type="term" value="C:proton-transporting ATP synthase complex"/>
    <property type="evidence" value="ECO:0007669"/>
    <property type="project" value="UniProtKB-KW"/>
</dbReference>
<accession>A0A366FDW7</accession>
<evidence type="ECO:0000256" key="7">
    <source>
        <dbReference type="ARBA" id="ARBA00023136"/>
    </source>
</evidence>
<comment type="caution">
    <text evidence="14">The sequence shown here is derived from an EMBL/GenBank/DDBJ whole genome shotgun (WGS) entry which is preliminary data.</text>
</comment>
<sequence length="132" mass="14377">MALFPFELVSPDKVLFSGAAQAVLVPGHEGDFQVLSDHAPTMSAIRPGVVGIDDANGKHFRVFVRGGFADVHPLGLTILAETAIPFEELNAAHLEQEIKNAEEDVADAAEDQKQAAQEKLDRMRELRDSMKL</sequence>
<keyword evidence="6 10" id="KW-0406">Ion transport</keyword>
<dbReference type="NCBIfam" id="TIGR01216">
    <property type="entry name" value="ATP_synt_epsi"/>
    <property type="match status" value="1"/>
</dbReference>
<feature type="compositionally biased region" description="Basic and acidic residues" evidence="12">
    <location>
        <begin position="110"/>
        <end position="132"/>
    </location>
</feature>
<dbReference type="InterPro" id="IPR036771">
    <property type="entry name" value="ATPsynth_dsu/esu_N"/>
</dbReference>
<dbReference type="Pfam" id="PF02823">
    <property type="entry name" value="ATP-synt_DE_N"/>
    <property type="match status" value="1"/>
</dbReference>
<dbReference type="RefSeq" id="WP_113889712.1">
    <property type="nucleotide sequence ID" value="NZ_QNRK01000013.1"/>
</dbReference>
<dbReference type="PANTHER" id="PTHR13822">
    <property type="entry name" value="ATP SYNTHASE DELTA/EPSILON CHAIN"/>
    <property type="match status" value="1"/>
</dbReference>
<dbReference type="OrthoDB" id="9799969at2"/>
<dbReference type="CDD" id="cd12152">
    <property type="entry name" value="F1-ATPase_delta"/>
    <property type="match status" value="1"/>
</dbReference>
<evidence type="ECO:0000256" key="6">
    <source>
        <dbReference type="ARBA" id="ARBA00023065"/>
    </source>
</evidence>
<keyword evidence="7 10" id="KW-0472">Membrane</keyword>
<evidence type="ECO:0000313" key="14">
    <source>
        <dbReference type="EMBL" id="RBP12872.1"/>
    </source>
</evidence>
<comment type="subunit">
    <text evidence="10 11">F-type ATPases have 2 components, CF(1) - the catalytic core - and CF(0) - the membrane proton channel. CF(1) has five subunits: alpha(3), beta(3), gamma(1), delta(1), epsilon(1). CF(0) has three main subunits: a, b and c.</text>
</comment>
<evidence type="ECO:0000256" key="5">
    <source>
        <dbReference type="ARBA" id="ARBA00022781"/>
    </source>
</evidence>
<dbReference type="GO" id="GO:0005524">
    <property type="term" value="F:ATP binding"/>
    <property type="evidence" value="ECO:0007669"/>
    <property type="project" value="UniProtKB-UniRule"/>
</dbReference>
<keyword evidence="5 10" id="KW-0375">Hydrogen ion transport</keyword>
<gene>
    <name evidence="10" type="primary">atpC</name>
    <name evidence="14" type="ORF">DFR50_11361</name>
</gene>
<evidence type="ECO:0000256" key="9">
    <source>
        <dbReference type="ARBA" id="ARBA00023310"/>
    </source>
</evidence>
<name>A0A366FDW7_9HYPH</name>
<dbReference type="SUPFAM" id="SSF51344">
    <property type="entry name" value="Epsilon subunit of F1F0-ATP synthase N-terminal domain"/>
    <property type="match status" value="1"/>
</dbReference>
<comment type="similarity">
    <text evidence="3 10 11">Belongs to the ATPase epsilon chain family.</text>
</comment>
<dbReference type="InterPro" id="IPR020546">
    <property type="entry name" value="ATP_synth_F1_dsu/esu_N"/>
</dbReference>
<dbReference type="GO" id="GO:0005886">
    <property type="term" value="C:plasma membrane"/>
    <property type="evidence" value="ECO:0007669"/>
    <property type="project" value="UniProtKB-SubCell"/>
</dbReference>
<dbReference type="GO" id="GO:0046933">
    <property type="term" value="F:proton-transporting ATP synthase activity, rotational mechanism"/>
    <property type="evidence" value="ECO:0007669"/>
    <property type="project" value="UniProtKB-UniRule"/>
</dbReference>
<evidence type="ECO:0000256" key="1">
    <source>
        <dbReference type="ARBA" id="ARBA00003543"/>
    </source>
</evidence>
<evidence type="ECO:0000259" key="13">
    <source>
        <dbReference type="Pfam" id="PF02823"/>
    </source>
</evidence>
<evidence type="ECO:0000256" key="11">
    <source>
        <dbReference type="RuleBase" id="RU003656"/>
    </source>
</evidence>
<keyword evidence="10" id="KW-1003">Cell membrane</keyword>
<organism evidence="14 15">
    <name type="scientific">Roseiarcus fermentans</name>
    <dbReference type="NCBI Taxonomy" id="1473586"/>
    <lineage>
        <taxon>Bacteria</taxon>
        <taxon>Pseudomonadati</taxon>
        <taxon>Pseudomonadota</taxon>
        <taxon>Alphaproteobacteria</taxon>
        <taxon>Hyphomicrobiales</taxon>
        <taxon>Roseiarcaceae</taxon>
        <taxon>Roseiarcus</taxon>
    </lineage>
</organism>
<evidence type="ECO:0000256" key="4">
    <source>
        <dbReference type="ARBA" id="ARBA00022448"/>
    </source>
</evidence>
<dbReference type="EMBL" id="QNRK01000013">
    <property type="protein sequence ID" value="RBP12872.1"/>
    <property type="molecule type" value="Genomic_DNA"/>
</dbReference>
<dbReference type="Proteomes" id="UP000253529">
    <property type="component" value="Unassembled WGS sequence"/>
</dbReference>
<evidence type="ECO:0000256" key="3">
    <source>
        <dbReference type="ARBA" id="ARBA00005712"/>
    </source>
</evidence>
<dbReference type="HAMAP" id="MF_00530">
    <property type="entry name" value="ATP_synth_epsil_bac"/>
    <property type="match status" value="1"/>
</dbReference>
<comment type="subcellular location">
    <subcellularLocation>
        <location evidence="10">Cell membrane</location>
        <topology evidence="10">Peripheral membrane protein</topology>
    </subcellularLocation>
    <subcellularLocation>
        <location evidence="2">Endomembrane system</location>
        <topology evidence="2">Peripheral membrane protein</topology>
    </subcellularLocation>
</comment>
<evidence type="ECO:0000313" key="15">
    <source>
        <dbReference type="Proteomes" id="UP000253529"/>
    </source>
</evidence>
<keyword evidence="4 10" id="KW-0813">Transport</keyword>
<dbReference type="Gene3D" id="2.60.15.10">
    <property type="entry name" value="F0F1 ATP synthase delta/epsilon subunit, N-terminal"/>
    <property type="match status" value="1"/>
</dbReference>
<keyword evidence="8 10" id="KW-0139">CF(1)</keyword>
<evidence type="ECO:0000256" key="2">
    <source>
        <dbReference type="ARBA" id="ARBA00004184"/>
    </source>
</evidence>
<evidence type="ECO:0000256" key="10">
    <source>
        <dbReference type="HAMAP-Rule" id="MF_00530"/>
    </source>
</evidence>
<comment type="function">
    <text evidence="1 10">Produces ATP from ADP in the presence of a proton gradient across the membrane.</text>
</comment>
<reference evidence="14 15" key="1">
    <citation type="submission" date="2018-06" db="EMBL/GenBank/DDBJ databases">
        <title>Genomic Encyclopedia of Type Strains, Phase IV (KMG-IV): sequencing the most valuable type-strain genomes for metagenomic binning, comparative biology and taxonomic classification.</title>
        <authorList>
            <person name="Goeker M."/>
        </authorList>
    </citation>
    <scope>NUCLEOTIDE SEQUENCE [LARGE SCALE GENOMIC DNA]</scope>
    <source>
        <strain evidence="14 15">DSM 24875</strain>
    </source>
</reference>
<dbReference type="PANTHER" id="PTHR13822:SF10">
    <property type="entry name" value="ATP SYNTHASE EPSILON CHAIN, CHLOROPLASTIC"/>
    <property type="match status" value="1"/>
</dbReference>
<dbReference type="NCBIfam" id="NF001851">
    <property type="entry name" value="PRK00571.2-4"/>
    <property type="match status" value="1"/>
</dbReference>
<proteinExistence type="inferred from homology"/>
<evidence type="ECO:0000256" key="8">
    <source>
        <dbReference type="ARBA" id="ARBA00023196"/>
    </source>
</evidence>
<dbReference type="InterPro" id="IPR001469">
    <property type="entry name" value="ATP_synth_F1_dsu/esu"/>
</dbReference>
<feature type="region of interest" description="Disordered" evidence="12">
    <location>
        <begin position="104"/>
        <end position="132"/>
    </location>
</feature>
<keyword evidence="15" id="KW-1185">Reference proteome</keyword>
<evidence type="ECO:0000256" key="12">
    <source>
        <dbReference type="SAM" id="MobiDB-lite"/>
    </source>
</evidence>
<keyword evidence="9 10" id="KW-0066">ATP synthesis</keyword>